<evidence type="ECO:0000256" key="13">
    <source>
        <dbReference type="PROSITE-ProRule" id="PRU00221"/>
    </source>
</evidence>
<dbReference type="FunFam" id="2.130.10.10:FF:001320">
    <property type="entry name" value="Predicted protein"/>
    <property type="match status" value="1"/>
</dbReference>
<dbReference type="CDD" id="cd00200">
    <property type="entry name" value="WD40"/>
    <property type="match status" value="1"/>
</dbReference>
<evidence type="ECO:0000256" key="4">
    <source>
        <dbReference type="ARBA" id="ARBA00022574"/>
    </source>
</evidence>
<dbReference type="SUPFAM" id="SSF50978">
    <property type="entry name" value="WD40 repeat-like"/>
    <property type="match status" value="2"/>
</dbReference>
<dbReference type="InterPro" id="IPR036322">
    <property type="entry name" value="WD40_repeat_dom_sf"/>
</dbReference>
<feature type="region of interest" description="Disordered" evidence="14">
    <location>
        <begin position="739"/>
        <end position="851"/>
    </location>
</feature>
<gene>
    <name evidence="16" type="primary">LOC107223502</name>
</gene>
<dbReference type="FunCoup" id="A0A6J0BWH4">
    <property type="interactions" value="10"/>
</dbReference>
<feature type="compositionally biased region" description="Polar residues" evidence="14">
    <location>
        <begin position="797"/>
        <end position="808"/>
    </location>
</feature>
<dbReference type="InterPro" id="IPR001680">
    <property type="entry name" value="WD40_rpt"/>
</dbReference>
<organism evidence="16">
    <name type="scientific">Neodiprion lecontei</name>
    <name type="common">Redheaded pine sawfly</name>
    <dbReference type="NCBI Taxonomy" id="441921"/>
    <lineage>
        <taxon>Eukaryota</taxon>
        <taxon>Metazoa</taxon>
        <taxon>Ecdysozoa</taxon>
        <taxon>Arthropoda</taxon>
        <taxon>Hexapoda</taxon>
        <taxon>Insecta</taxon>
        <taxon>Pterygota</taxon>
        <taxon>Neoptera</taxon>
        <taxon>Endopterygota</taxon>
        <taxon>Hymenoptera</taxon>
        <taxon>Tenthredinoidea</taxon>
        <taxon>Diprionidae</taxon>
        <taxon>Diprioninae</taxon>
        <taxon>Neodiprion</taxon>
    </lineage>
</organism>
<evidence type="ECO:0000313" key="15">
    <source>
        <dbReference type="Proteomes" id="UP000829291"/>
    </source>
</evidence>
<feature type="repeat" description="WD" evidence="13">
    <location>
        <begin position="490"/>
        <end position="523"/>
    </location>
</feature>
<dbReference type="Proteomes" id="UP000829291">
    <property type="component" value="Chromosome 7"/>
</dbReference>
<dbReference type="GeneID" id="107223502"/>
<comment type="subcellular location">
    <subcellularLocation>
        <location evidence="1">Cell projection</location>
        <location evidence="1">Cilium</location>
        <location evidence="1">Flagellum</location>
    </subcellularLocation>
    <subcellularLocation>
        <location evidence="2">Cytoplasm</location>
    </subcellularLocation>
</comment>
<feature type="compositionally biased region" description="Polar residues" evidence="14">
    <location>
        <begin position="816"/>
        <end position="827"/>
    </location>
</feature>
<evidence type="ECO:0000256" key="10">
    <source>
        <dbReference type="ARBA" id="ARBA00029552"/>
    </source>
</evidence>
<dbReference type="InterPro" id="IPR050630">
    <property type="entry name" value="WD_repeat_EMAP"/>
</dbReference>
<dbReference type="SMART" id="SM00320">
    <property type="entry name" value="WD40"/>
    <property type="match status" value="11"/>
</dbReference>
<evidence type="ECO:0000256" key="11">
    <source>
        <dbReference type="ARBA" id="ARBA00046056"/>
    </source>
</evidence>
<keyword evidence="15" id="KW-1185">Reference proteome</keyword>
<protein>
    <recommendedName>
        <fullName evidence="10">Cilia- and flagella-associated protein 52</fullName>
    </recommendedName>
</protein>
<evidence type="ECO:0000256" key="3">
    <source>
        <dbReference type="ARBA" id="ARBA00022490"/>
    </source>
</evidence>
<feature type="repeat" description="WD" evidence="13">
    <location>
        <begin position="446"/>
        <end position="480"/>
    </location>
</feature>
<dbReference type="Gene3D" id="2.130.10.10">
    <property type="entry name" value="YVTN repeat-like/Quinoprotein amine dehydrogenase"/>
    <property type="match status" value="3"/>
</dbReference>
<dbReference type="OrthoDB" id="6252103at2759"/>
<evidence type="ECO:0000256" key="9">
    <source>
        <dbReference type="ARBA" id="ARBA00029456"/>
    </source>
</evidence>
<dbReference type="InterPro" id="IPR019775">
    <property type="entry name" value="WD40_repeat_CS"/>
</dbReference>
<evidence type="ECO:0000256" key="1">
    <source>
        <dbReference type="ARBA" id="ARBA00004230"/>
    </source>
</evidence>
<dbReference type="GO" id="GO:0031514">
    <property type="term" value="C:motile cilium"/>
    <property type="evidence" value="ECO:0007669"/>
    <property type="project" value="UniProtKB-SubCell"/>
</dbReference>
<feature type="repeat" description="WD" evidence="13">
    <location>
        <begin position="361"/>
        <end position="402"/>
    </location>
</feature>
<comment type="similarity">
    <text evidence="9">Belongs to the CFAP52 family.</text>
</comment>
<evidence type="ECO:0000313" key="16">
    <source>
        <dbReference type="RefSeq" id="XP_015518674.1"/>
    </source>
</evidence>
<comment type="function">
    <text evidence="11">Microtubule inner protein (MIP) part of the dynein-decorated doublet microtubules (DMTs) in cilia axoneme. Important for proper ciliary and flagellar beating. May act in cooperation with CFAP45 and axonemal dynein subunit DNAH11. May play a role in cell growth and/or survival.</text>
</comment>
<evidence type="ECO:0000256" key="7">
    <source>
        <dbReference type="ARBA" id="ARBA00023069"/>
    </source>
</evidence>
<reference evidence="16" key="1">
    <citation type="submission" date="2025-08" db="UniProtKB">
        <authorList>
            <consortium name="RefSeq"/>
        </authorList>
    </citation>
    <scope>IDENTIFICATION</scope>
    <source>
        <tissue evidence="16">Thorax and Abdomen</tissue>
    </source>
</reference>
<dbReference type="AlphaFoldDB" id="A0A6J0BWH4"/>
<keyword evidence="3" id="KW-0963">Cytoplasm</keyword>
<dbReference type="GO" id="GO:0005930">
    <property type="term" value="C:axoneme"/>
    <property type="evidence" value="ECO:0007669"/>
    <property type="project" value="UniProtKB-ARBA"/>
</dbReference>
<dbReference type="PANTHER" id="PTHR13720">
    <property type="entry name" value="WD-40 REPEAT PROTEIN"/>
    <property type="match status" value="1"/>
</dbReference>
<feature type="compositionally biased region" description="Low complexity" evidence="14">
    <location>
        <begin position="748"/>
        <end position="771"/>
    </location>
</feature>
<evidence type="ECO:0000256" key="8">
    <source>
        <dbReference type="ARBA" id="ARBA00023273"/>
    </source>
</evidence>
<feature type="compositionally biased region" description="Basic and acidic residues" evidence="14">
    <location>
        <begin position="828"/>
        <end position="847"/>
    </location>
</feature>
<accession>A0A6J0BWH4</accession>
<sequence length="864" mass="95242">MDVENLELEGIIAFDGVSRKGLQLHPDNEHLIYAMGNKVTIKNIASGKQKFLTGHTNVISAVCVSPCGNYVGSGQINHVGFKAMVIVWNYKDLSIKGSHEIHKARVEDVCFTCESGFLISLGGRDDGNVVVWDISQGDAMCGSYASNEIAGDAWTITRMNLRDLCFITGGDRTLKVWRIYRETRKVYGVNVKVGKLRRSVNCIVVDPRDENAYCGTTSGDLIRARLNFYHNMEFMEPVKTPVMVGCYSKVPKNIKKTNTEAILYAGGITGLTLLGNERLVVGAGDGTVELVKILESEPVPNFGEAKLKLPTTAQILTLAKTNVKNTVTSMVLFKQEYLFVGTVFCEIYQIKLEDFDIRLLVTCHTNSIYDIAFPHNYSEVFATSSKDDVRVWRLETQSELLRITVPNFVCSSICFSYDGRMIISGWNDGLIRAFTPQTGRLIFTIHNSHVKAVSAVVITYDGTLLISGGCDGQVRFWDVKPEVQKLACVLKEHKGPVTSLHIASNDEEVISASSDGTCIIWDIVRRVRRTVLMGNTMYMAACFSPNAVQVLTCGTDRKIAYWETLDGSLVRDIEGSSVGALNCLNISPDGQSFITGSNDCIVKLWDYHTAETSHIGVGHAAIITACKFSPDSKRIVTVSADGAIMVWKCPIEPVFEKPPESYRSRSTCSIREDEWNKLSINGSNDGGENVMETSARSKDLESVKSVHSGLKESTSCTCDPAKPTRQTCEWKQGDVKVPVNEHGINAGSSSKLTRPSSSTTNKSGSRSGSNTHMAERSQSTDKNKMNGKLRSIPMKNRQPSVRTENRVNSNRHEKSSIISCYQSVKTSSPKEADGKKKNCDPSIDRQQKPQIRSNICAYNTCSGK</sequence>
<dbReference type="PROSITE" id="PS00678">
    <property type="entry name" value="WD_REPEATS_1"/>
    <property type="match status" value="2"/>
</dbReference>
<dbReference type="PROSITE" id="PS50082">
    <property type="entry name" value="WD_REPEATS_2"/>
    <property type="match status" value="5"/>
</dbReference>
<evidence type="ECO:0000256" key="6">
    <source>
        <dbReference type="ARBA" id="ARBA00022846"/>
    </source>
</evidence>
<dbReference type="InterPro" id="IPR015943">
    <property type="entry name" value="WD40/YVTN_repeat-like_dom_sf"/>
</dbReference>
<dbReference type="PANTHER" id="PTHR13720:SF14">
    <property type="entry name" value="CILIA- AND FLAGELLA-ASSOCIATED PROTEIN 52"/>
    <property type="match status" value="1"/>
</dbReference>
<evidence type="ECO:0000256" key="5">
    <source>
        <dbReference type="ARBA" id="ARBA00022737"/>
    </source>
</evidence>
<dbReference type="FunFam" id="2.130.10.10:FF:000207">
    <property type="entry name" value="Cilia- and flagella-associated protein 52"/>
    <property type="match status" value="1"/>
</dbReference>
<keyword evidence="4 13" id="KW-0853">WD repeat</keyword>
<keyword evidence="7" id="KW-0969">Cilium</keyword>
<dbReference type="PROSITE" id="PS50294">
    <property type="entry name" value="WD_REPEATS_REGION"/>
    <property type="match status" value="4"/>
</dbReference>
<evidence type="ECO:0000256" key="2">
    <source>
        <dbReference type="ARBA" id="ARBA00004496"/>
    </source>
</evidence>
<dbReference type="PRINTS" id="PR00320">
    <property type="entry name" value="GPROTEINBRPT"/>
</dbReference>
<evidence type="ECO:0000256" key="12">
    <source>
        <dbReference type="ARBA" id="ARBA00047117"/>
    </source>
</evidence>
<comment type="subunit">
    <text evidence="12">Microtubule inner protein component of sperm flagellar doublet microtubules. Interacts with BRCA2. Interacts with the CCT chaperonin complex. Interacts with HSP70. Interacts with AK8. Interacts with CFAP45. Interacts with DNAI1. Interacts with IQDC.</text>
</comment>
<keyword evidence="6 16" id="KW-0282">Flagellum</keyword>
<dbReference type="RefSeq" id="XP_015518674.1">
    <property type="nucleotide sequence ID" value="XM_015663188.2"/>
</dbReference>
<dbReference type="InParanoid" id="A0A6J0BWH4"/>
<evidence type="ECO:0000256" key="14">
    <source>
        <dbReference type="SAM" id="MobiDB-lite"/>
    </source>
</evidence>
<proteinExistence type="inferred from homology"/>
<keyword evidence="5" id="KW-0677">Repeat</keyword>
<dbReference type="Pfam" id="PF00400">
    <property type="entry name" value="WD40"/>
    <property type="match status" value="5"/>
</dbReference>
<name>A0A6J0BWH4_NEOLC</name>
<dbReference type="KEGG" id="nlo:107223502"/>
<feature type="region of interest" description="Disordered" evidence="14">
    <location>
        <begin position="679"/>
        <end position="706"/>
    </location>
</feature>
<feature type="compositionally biased region" description="Basic and acidic residues" evidence="14">
    <location>
        <begin position="695"/>
        <end position="704"/>
    </location>
</feature>
<feature type="compositionally biased region" description="Basic and acidic residues" evidence="14">
    <location>
        <begin position="773"/>
        <end position="784"/>
    </location>
</feature>
<keyword evidence="8" id="KW-0966">Cell projection</keyword>
<dbReference type="InterPro" id="IPR020472">
    <property type="entry name" value="WD40_PAC1"/>
</dbReference>
<feature type="repeat" description="WD" evidence="13">
    <location>
        <begin position="574"/>
        <end position="615"/>
    </location>
</feature>
<feature type="repeat" description="WD" evidence="13">
    <location>
        <begin position="616"/>
        <end position="648"/>
    </location>
</feature>